<keyword evidence="4" id="KW-1185">Reference proteome</keyword>
<sequence>MTPTPHRLLLARHGLTEWALTGRHTGRTDIPLLPKGRQRARLLGQRLHRPPWDDLPHAQIRTSPLLRARQTCDQAGFGDRATDWDLLVEVDYGDYEGLTTDQIHQQRPDWQLWRDGTPGGETLAEISDRADAVVAWSRAAATDVLVFAHAHFLRAVAARWLGNDVSFAARLELSPASLSVLGWEHGQPTLAHWNDNSHTEGS</sequence>
<dbReference type="CDD" id="cd07067">
    <property type="entry name" value="HP_PGM_like"/>
    <property type="match status" value="1"/>
</dbReference>
<dbReference type="STRING" id="235985.SAMN05414137_109156"/>
<dbReference type="PANTHER" id="PTHR48100:SF15">
    <property type="entry name" value="SEDOHEPTULOSE 1,7-BISPHOSPHATASE"/>
    <property type="match status" value="1"/>
</dbReference>
<dbReference type="GO" id="GO:0070297">
    <property type="term" value="P:regulation of phosphorelay signal transduction system"/>
    <property type="evidence" value="ECO:0007669"/>
    <property type="project" value="TreeGrafter"/>
</dbReference>
<dbReference type="Gene3D" id="3.40.50.1240">
    <property type="entry name" value="Phosphoglycerate mutase-like"/>
    <property type="match status" value="1"/>
</dbReference>
<dbReference type="SUPFAM" id="SSF53254">
    <property type="entry name" value="Phosphoglycerate mutase-like"/>
    <property type="match status" value="1"/>
</dbReference>
<feature type="active site" description="Tele-phosphohistidine intermediate" evidence="1">
    <location>
        <position position="13"/>
    </location>
</feature>
<evidence type="ECO:0000256" key="1">
    <source>
        <dbReference type="PIRSR" id="PIRSR613078-1"/>
    </source>
</evidence>
<feature type="binding site" evidence="2">
    <location>
        <begin position="25"/>
        <end position="26"/>
    </location>
    <ligand>
        <name>substrate</name>
    </ligand>
</feature>
<feature type="binding site" evidence="2">
    <location>
        <position position="67"/>
    </location>
    <ligand>
        <name>substrate</name>
    </ligand>
</feature>
<name>A0A1H7QQ39_STRJI</name>
<organism evidence="3 4">
    <name type="scientific">Streptacidiphilus jiangxiensis</name>
    <dbReference type="NCBI Taxonomy" id="235985"/>
    <lineage>
        <taxon>Bacteria</taxon>
        <taxon>Bacillati</taxon>
        <taxon>Actinomycetota</taxon>
        <taxon>Actinomycetes</taxon>
        <taxon>Kitasatosporales</taxon>
        <taxon>Streptomycetaceae</taxon>
        <taxon>Streptacidiphilus</taxon>
    </lineage>
</organism>
<dbReference type="GO" id="GO:0101006">
    <property type="term" value="F:protein histidine phosphatase activity"/>
    <property type="evidence" value="ECO:0007669"/>
    <property type="project" value="TreeGrafter"/>
</dbReference>
<dbReference type="EMBL" id="FOAZ01000009">
    <property type="protein sequence ID" value="SEL50130.1"/>
    <property type="molecule type" value="Genomic_DNA"/>
</dbReference>
<dbReference type="OrthoDB" id="4697614at2"/>
<evidence type="ECO:0000256" key="2">
    <source>
        <dbReference type="PIRSR" id="PIRSR613078-2"/>
    </source>
</evidence>
<dbReference type="RefSeq" id="WP_042445381.1">
    <property type="nucleotide sequence ID" value="NZ_BBPN01000009.1"/>
</dbReference>
<dbReference type="SMART" id="SM00855">
    <property type="entry name" value="PGAM"/>
    <property type="match status" value="1"/>
</dbReference>
<feature type="active site" description="Proton donor/acceptor" evidence="1">
    <location>
        <position position="89"/>
    </location>
</feature>
<protein>
    <submittedName>
        <fullName evidence="3">Probable phosphoglycerate mutase</fullName>
    </submittedName>
</protein>
<evidence type="ECO:0000313" key="3">
    <source>
        <dbReference type="EMBL" id="SEL50130.1"/>
    </source>
</evidence>
<dbReference type="InterPro" id="IPR029033">
    <property type="entry name" value="His_PPase_superfam"/>
</dbReference>
<feature type="binding site" evidence="2">
    <location>
        <begin position="89"/>
        <end position="92"/>
    </location>
    <ligand>
        <name>substrate</name>
    </ligand>
</feature>
<proteinExistence type="predicted"/>
<dbReference type="AlphaFoldDB" id="A0A1H7QQ39"/>
<reference evidence="4" key="1">
    <citation type="submission" date="2016-10" db="EMBL/GenBank/DDBJ databases">
        <authorList>
            <person name="Varghese N."/>
        </authorList>
    </citation>
    <scope>NUCLEOTIDE SEQUENCE [LARGE SCALE GENOMIC DNA]</scope>
    <source>
        <strain evidence="4">DSM 45096 / BCRC 16803 / CGMCC 4.1857 / CIP 109030 / JCM 12277 / KCTC 19219 / NBRC 100920 / 33214</strain>
    </source>
</reference>
<dbReference type="eggNOG" id="COG0406">
    <property type="taxonomic scope" value="Bacteria"/>
</dbReference>
<dbReference type="Proteomes" id="UP000183015">
    <property type="component" value="Unassembled WGS sequence"/>
</dbReference>
<gene>
    <name evidence="3" type="ORF">SAMN05414137_109156</name>
</gene>
<accession>A0A1H7QQ39</accession>
<dbReference type="PANTHER" id="PTHR48100">
    <property type="entry name" value="BROAD-SPECIFICITY PHOSPHATASE YOR283W-RELATED"/>
    <property type="match status" value="1"/>
</dbReference>
<dbReference type="Pfam" id="PF00300">
    <property type="entry name" value="His_Phos_1"/>
    <property type="match status" value="1"/>
</dbReference>
<dbReference type="InterPro" id="IPR013078">
    <property type="entry name" value="His_Pase_superF_clade-1"/>
</dbReference>
<evidence type="ECO:0000313" key="4">
    <source>
        <dbReference type="Proteomes" id="UP000183015"/>
    </source>
</evidence>
<dbReference type="InterPro" id="IPR050275">
    <property type="entry name" value="PGM_Phosphatase"/>
</dbReference>